<accession>A0ACC0VH35</accession>
<comment type="caution">
    <text evidence="1">The sequence shown here is derived from an EMBL/GenBank/DDBJ whole genome shotgun (WGS) entry which is preliminary data.</text>
</comment>
<sequence length="305" mass="34664">MKYVAASRLTLLSADMLDVEVEDKEAVFMSILYDRDELGVAIYNALTTSLKTLQIQIIDPQELEEILERLYTQFEVNYVLISSRNASMNGMLRMVKKIDEKNQTETGISIRKIFQKIRQADKRGTFIAFSFHKGSQLIAHVQIGDASTESRKHRARSSRQETYGYLASFFDFESIQLIRATGALLLYLSAEKIGNQLDDVESVYFATVEQVALDGFMYIDKTTLQSLQIFNHGSGRAKEGFSLFGLLNRTVTKSGGSMLRHWMLTPLVNSAQINERLSSVAFFSNSENDEFRQLLVFLLLTKMNI</sequence>
<protein>
    <submittedName>
        <fullName evidence="1">Uncharacterized protein</fullName>
    </submittedName>
</protein>
<dbReference type="Proteomes" id="UP001163321">
    <property type="component" value="Chromosome 9"/>
</dbReference>
<gene>
    <name evidence="1" type="ORF">PsorP6_013706</name>
</gene>
<name>A0ACC0VH35_9STRA</name>
<dbReference type="EMBL" id="CM047588">
    <property type="protein sequence ID" value="KAI9905739.1"/>
    <property type="molecule type" value="Genomic_DNA"/>
</dbReference>
<proteinExistence type="predicted"/>
<reference evidence="1 2" key="1">
    <citation type="journal article" date="2022" name="bioRxiv">
        <title>The genome of the oomycete Peronosclerospora sorghi, a cosmopolitan pathogen of maize and sorghum, is inflated with dispersed pseudogenes.</title>
        <authorList>
            <person name="Fletcher K."/>
            <person name="Martin F."/>
            <person name="Isakeit T."/>
            <person name="Cavanaugh K."/>
            <person name="Magill C."/>
            <person name="Michelmore R."/>
        </authorList>
    </citation>
    <scope>NUCLEOTIDE SEQUENCE [LARGE SCALE GENOMIC DNA]</scope>
    <source>
        <strain evidence="1">P6</strain>
    </source>
</reference>
<organism evidence="1 2">
    <name type="scientific">Peronosclerospora sorghi</name>
    <dbReference type="NCBI Taxonomy" id="230839"/>
    <lineage>
        <taxon>Eukaryota</taxon>
        <taxon>Sar</taxon>
        <taxon>Stramenopiles</taxon>
        <taxon>Oomycota</taxon>
        <taxon>Peronosporomycetes</taxon>
        <taxon>Peronosporales</taxon>
        <taxon>Peronosporaceae</taxon>
        <taxon>Peronosclerospora</taxon>
    </lineage>
</organism>
<evidence type="ECO:0000313" key="2">
    <source>
        <dbReference type="Proteomes" id="UP001163321"/>
    </source>
</evidence>
<keyword evidence="2" id="KW-1185">Reference proteome</keyword>
<evidence type="ECO:0000313" key="1">
    <source>
        <dbReference type="EMBL" id="KAI9905739.1"/>
    </source>
</evidence>